<dbReference type="AlphaFoldDB" id="A0A939S1U7"/>
<keyword evidence="7" id="KW-0869">Chloride channel</keyword>
<accession>A0A939S1U7</accession>
<keyword evidence="5" id="KW-0406">Ion transport</keyword>
<dbReference type="SUPFAM" id="SSF54631">
    <property type="entry name" value="CBS-domain pair"/>
    <property type="match status" value="1"/>
</dbReference>
<evidence type="ECO:0000256" key="9">
    <source>
        <dbReference type="ARBA" id="ARBA00023303"/>
    </source>
</evidence>
<keyword evidence="4 11" id="KW-1133">Transmembrane helix</keyword>
<feature type="transmembrane region" description="Helical" evidence="11">
    <location>
        <begin position="203"/>
        <end position="229"/>
    </location>
</feature>
<feature type="transmembrane region" description="Helical" evidence="11">
    <location>
        <begin position="396"/>
        <end position="417"/>
    </location>
</feature>
<keyword evidence="3 11" id="KW-0812">Transmembrane</keyword>
<dbReference type="InterPro" id="IPR014743">
    <property type="entry name" value="Cl-channel_core"/>
</dbReference>
<evidence type="ECO:0000256" key="7">
    <source>
        <dbReference type="ARBA" id="ARBA00023173"/>
    </source>
</evidence>
<dbReference type="GO" id="GO:0005254">
    <property type="term" value="F:chloride channel activity"/>
    <property type="evidence" value="ECO:0007669"/>
    <property type="project" value="UniProtKB-KW"/>
</dbReference>
<feature type="transmembrane region" description="Helical" evidence="11">
    <location>
        <begin position="21"/>
        <end position="49"/>
    </location>
</feature>
<dbReference type="Proteomes" id="UP000664702">
    <property type="component" value="Chromosome"/>
</dbReference>
<feature type="transmembrane region" description="Helical" evidence="11">
    <location>
        <begin position="312"/>
        <end position="331"/>
    </location>
</feature>
<dbReference type="InterPro" id="IPR050368">
    <property type="entry name" value="ClC-type_chloride_channel"/>
</dbReference>
<evidence type="ECO:0000256" key="11">
    <source>
        <dbReference type="SAM" id="Phobius"/>
    </source>
</evidence>
<feature type="transmembrane region" description="Helical" evidence="11">
    <location>
        <begin position="366"/>
        <end position="390"/>
    </location>
</feature>
<dbReference type="InterPro" id="IPR046342">
    <property type="entry name" value="CBS_dom_sf"/>
</dbReference>
<reference evidence="13" key="1">
    <citation type="submission" date="2021-03" db="EMBL/GenBank/DDBJ databases">
        <title>Whole Genome Sequence of Bradyrhizobium sp. Strain 144S4.</title>
        <authorList>
            <person name="Bromfield E.S.P."/>
            <person name="Cloutier S."/>
        </authorList>
    </citation>
    <scope>NUCLEOTIDE SEQUENCE [LARGE SCALE GENOMIC DNA]</scope>
    <source>
        <strain evidence="13">144S4</strain>
    </source>
</reference>
<dbReference type="Pfam" id="PF00571">
    <property type="entry name" value="CBS"/>
    <property type="match status" value="2"/>
</dbReference>
<keyword evidence="9" id="KW-0407">Ion channel</keyword>
<name>A0A939S1U7_9BRAD</name>
<dbReference type="Gene3D" id="1.10.3080.10">
    <property type="entry name" value="Clc chloride channel"/>
    <property type="match status" value="1"/>
</dbReference>
<dbReference type="Gene3D" id="3.10.580.10">
    <property type="entry name" value="CBS-domain"/>
    <property type="match status" value="1"/>
</dbReference>
<dbReference type="CDD" id="cd02205">
    <property type="entry name" value="CBS_pair_SF"/>
    <property type="match status" value="1"/>
</dbReference>
<dbReference type="GO" id="GO:0034707">
    <property type="term" value="C:chloride channel complex"/>
    <property type="evidence" value="ECO:0007669"/>
    <property type="project" value="UniProtKB-KW"/>
</dbReference>
<feature type="transmembrane region" description="Helical" evidence="11">
    <location>
        <begin position="274"/>
        <end position="292"/>
    </location>
</feature>
<dbReference type="InterPro" id="IPR000644">
    <property type="entry name" value="CBS_dom"/>
</dbReference>
<dbReference type="SMART" id="SM00116">
    <property type="entry name" value="CBS"/>
    <property type="match status" value="2"/>
</dbReference>
<feature type="domain" description="CBS" evidence="12">
    <location>
        <begin position="451"/>
        <end position="509"/>
    </location>
</feature>
<dbReference type="Pfam" id="PF00654">
    <property type="entry name" value="Voltage_CLC"/>
    <property type="match status" value="1"/>
</dbReference>
<dbReference type="PANTHER" id="PTHR43427:SF6">
    <property type="entry name" value="CHLORIDE CHANNEL PROTEIN CLC-E"/>
    <property type="match status" value="1"/>
</dbReference>
<dbReference type="RefSeq" id="WP_208087799.1">
    <property type="nucleotide sequence ID" value="NZ_CP086136.1"/>
</dbReference>
<feature type="transmembrane region" description="Helical" evidence="11">
    <location>
        <begin position="69"/>
        <end position="88"/>
    </location>
</feature>
<dbReference type="SUPFAM" id="SSF81340">
    <property type="entry name" value="Clc chloride channel"/>
    <property type="match status" value="1"/>
</dbReference>
<feature type="transmembrane region" description="Helical" evidence="11">
    <location>
        <begin position="337"/>
        <end position="354"/>
    </location>
</feature>
<evidence type="ECO:0000313" key="15">
    <source>
        <dbReference type="Proteomes" id="UP000664702"/>
    </source>
</evidence>
<keyword evidence="6 11" id="KW-0472">Membrane</keyword>
<keyword evidence="8" id="KW-0868">Chloride</keyword>
<dbReference type="PRINTS" id="PR00762">
    <property type="entry name" value="CLCHANNEL"/>
</dbReference>
<protein>
    <submittedName>
        <fullName evidence="13">Chloride channel protein</fullName>
    </submittedName>
</protein>
<gene>
    <name evidence="14" type="ORF">J4G43_035855</name>
    <name evidence="13" type="ORF">J4G43_37785</name>
</gene>
<dbReference type="PANTHER" id="PTHR43427">
    <property type="entry name" value="CHLORIDE CHANNEL PROTEIN CLC-E"/>
    <property type="match status" value="1"/>
</dbReference>
<dbReference type="PROSITE" id="PS51371">
    <property type="entry name" value="CBS"/>
    <property type="match status" value="2"/>
</dbReference>
<sequence>MPRSIPANSLPRLGDFTTDRRVLMLVAMAVFAGGAATAWLLLHAIALATNAVWLHTLSAQTLSLSGLKPGVWMVAAPALGGLVIGLMARFGSERIRGHGIPEAIEAILIGGSRLQPKVAVLKPLSSAISIGTGGPFGAEGPIIMTGGAVGSLFAQCFHLTAAERKALLVAGATAGMTAIFGTPVAAVLLAVELLLFELKPRSLIPVIAACVVSSALRPWLIGSGALFPFAGQLDLPWWGPLACVGIGIAAGLQSGLLTTLLYKAEDIFGHLPIHWMWWPAIGGLLVGAGSLIEPRALGVGYDIIGDLLNDNIAVSATVLILLVKSAIWIVALASGTSGGVLAPLLIFGGCAGWLEGQLLPGPHGAWALIGMAAMMGGTMRSPLTAILFAVELTGEFAMMGPLLIATTAAYALTVLLLKRSILTEKIARRGQHVVREYGIDPFDLLRVSEVMVKDVDTLPATMTVGEAVSFFSHGERRHKSYPLIDAGGGVSGLVGRSDVLRWRAESADGRATLFDCASDRSLTLGYPDEPVSHVADRMVLADVGRVPIVERATGHLVGLVARKDLLRIRATARSVETRRSAFFGPVRREPSRHATVLDDAPTT</sequence>
<comment type="subcellular location">
    <subcellularLocation>
        <location evidence="1">Membrane</location>
        <topology evidence="1">Multi-pass membrane protein</topology>
    </subcellularLocation>
</comment>
<keyword evidence="10" id="KW-0129">CBS domain</keyword>
<dbReference type="InterPro" id="IPR001807">
    <property type="entry name" value="ClC"/>
</dbReference>
<organism evidence="13">
    <name type="scientific">Bradyrhizobium barranii subsp. barranii</name>
    <dbReference type="NCBI Taxonomy" id="2823807"/>
    <lineage>
        <taxon>Bacteria</taxon>
        <taxon>Pseudomonadati</taxon>
        <taxon>Pseudomonadota</taxon>
        <taxon>Alphaproteobacteria</taxon>
        <taxon>Hyphomicrobiales</taxon>
        <taxon>Nitrobacteraceae</taxon>
        <taxon>Bradyrhizobium</taxon>
        <taxon>Bradyrhizobium barranii</taxon>
    </lineage>
</organism>
<feature type="transmembrane region" description="Helical" evidence="11">
    <location>
        <begin position="167"/>
        <end position="191"/>
    </location>
</feature>
<evidence type="ECO:0000256" key="5">
    <source>
        <dbReference type="ARBA" id="ARBA00023065"/>
    </source>
</evidence>
<evidence type="ECO:0000256" key="3">
    <source>
        <dbReference type="ARBA" id="ARBA00022692"/>
    </source>
</evidence>
<evidence type="ECO:0000256" key="10">
    <source>
        <dbReference type="PROSITE-ProRule" id="PRU00703"/>
    </source>
</evidence>
<evidence type="ECO:0000256" key="8">
    <source>
        <dbReference type="ARBA" id="ARBA00023214"/>
    </source>
</evidence>
<evidence type="ECO:0000313" key="14">
    <source>
        <dbReference type="EMBL" id="UEM10034.1"/>
    </source>
</evidence>
<proteinExistence type="predicted"/>
<dbReference type="CDD" id="cd00400">
    <property type="entry name" value="Voltage_gated_ClC"/>
    <property type="match status" value="1"/>
</dbReference>
<evidence type="ECO:0000256" key="2">
    <source>
        <dbReference type="ARBA" id="ARBA00022448"/>
    </source>
</evidence>
<reference evidence="14 15" key="2">
    <citation type="journal article" date="2022" name="Int. J. Syst. Evol. Microbiol.">
        <title>Strains of Bradyrhizobium barranii sp. nov. associated with legumes native to Canada are symbionts of soybeans and belong to different subspecies (subsp. barranii subsp. nov. and subsp. apii subsp. nov.) and symbiovars (sv. glycinearum and sv. septentrionale).</title>
        <authorList>
            <person name="Bromfield E.S.P."/>
            <person name="Cloutier S."/>
            <person name="Wasai-Hara S."/>
            <person name="Minamisawa K."/>
        </authorList>
    </citation>
    <scope>NUCLEOTIDE SEQUENCE [LARGE SCALE GENOMIC DNA]</scope>
    <source>
        <strain evidence="14 15">144S4</strain>
    </source>
</reference>
<evidence type="ECO:0000313" key="13">
    <source>
        <dbReference type="EMBL" id="MBO1866452.1"/>
    </source>
</evidence>
<feature type="transmembrane region" description="Helical" evidence="11">
    <location>
        <begin position="241"/>
        <end position="262"/>
    </location>
</feature>
<dbReference type="EMBL" id="CP086136">
    <property type="protein sequence ID" value="UEM10034.1"/>
    <property type="molecule type" value="Genomic_DNA"/>
</dbReference>
<evidence type="ECO:0000256" key="4">
    <source>
        <dbReference type="ARBA" id="ARBA00022989"/>
    </source>
</evidence>
<evidence type="ECO:0000256" key="1">
    <source>
        <dbReference type="ARBA" id="ARBA00004141"/>
    </source>
</evidence>
<feature type="domain" description="CBS" evidence="12">
    <location>
        <begin position="518"/>
        <end position="575"/>
    </location>
</feature>
<evidence type="ECO:0000256" key="6">
    <source>
        <dbReference type="ARBA" id="ARBA00023136"/>
    </source>
</evidence>
<keyword evidence="2" id="KW-0813">Transport</keyword>
<dbReference type="EMBL" id="JAGEMI010000001">
    <property type="protein sequence ID" value="MBO1866452.1"/>
    <property type="molecule type" value="Genomic_DNA"/>
</dbReference>
<evidence type="ECO:0000259" key="12">
    <source>
        <dbReference type="PROSITE" id="PS51371"/>
    </source>
</evidence>
<dbReference type="KEGG" id="bban:J4G43_035855"/>